<comment type="caution">
    <text evidence="2">The sequence shown here is derived from an EMBL/GenBank/DDBJ whole genome shotgun (WGS) entry which is preliminary data.</text>
</comment>
<reference evidence="2 3" key="1">
    <citation type="submission" date="2020-08" db="EMBL/GenBank/DDBJ databases">
        <title>Genomic Encyclopedia of Type Strains, Phase IV (KMG-IV): sequencing the most valuable type-strain genomes for metagenomic binning, comparative biology and taxonomic classification.</title>
        <authorList>
            <person name="Goeker M."/>
        </authorList>
    </citation>
    <scope>NUCLEOTIDE SEQUENCE [LARGE SCALE GENOMIC DNA]</scope>
    <source>
        <strain evidence="2 3">DSM 25079</strain>
    </source>
</reference>
<keyword evidence="2" id="KW-0238">DNA-binding</keyword>
<dbReference type="EMBL" id="JACIJC010000009">
    <property type="protein sequence ID" value="MBB5687820.1"/>
    <property type="molecule type" value="Genomic_DNA"/>
</dbReference>
<dbReference type="AlphaFoldDB" id="A0A7W9ALD6"/>
<dbReference type="SUPFAM" id="SSF46894">
    <property type="entry name" value="C-terminal effector domain of the bipartite response regulators"/>
    <property type="match status" value="1"/>
</dbReference>
<evidence type="ECO:0000259" key="1">
    <source>
        <dbReference type="SMART" id="SM00421"/>
    </source>
</evidence>
<keyword evidence="3" id="KW-1185">Reference proteome</keyword>
<dbReference type="InterPro" id="IPR000792">
    <property type="entry name" value="Tscrpt_reg_LuxR_C"/>
</dbReference>
<dbReference type="SMART" id="SM00421">
    <property type="entry name" value="HTH_LUXR"/>
    <property type="match status" value="1"/>
</dbReference>
<dbReference type="InterPro" id="IPR016032">
    <property type="entry name" value="Sig_transdc_resp-reg_C-effctor"/>
</dbReference>
<dbReference type="InterPro" id="IPR036388">
    <property type="entry name" value="WH-like_DNA-bd_sf"/>
</dbReference>
<gene>
    <name evidence="2" type="ORF">FHS49_003866</name>
</gene>
<feature type="domain" description="HTH luxR-type" evidence="1">
    <location>
        <begin position="312"/>
        <end position="369"/>
    </location>
</feature>
<accession>A0A7W9ALD6</accession>
<proteinExistence type="predicted"/>
<sequence length="380" mass="41759">MVKVQKGRSGLQSTYAELTDALLVGVYETPLWSTFLDRLRAVTRADHAILMFQPPNRPIQEVVILLAGVGSVSSFKQSYLGHFSSSEPIAGSSMVENKAVPLERMLSMDSFEDAARRRQFADQYGVKAGRQMLVREPSGIGATLSIARHEAIDFTAQDELLLESLAPILRGVLRLYISSERANFAASVAEEATRRLRFGWIALDADGHILDNDDQAGRVLSSSKVLSRGSTGRLTAQSSDIADQIARALKAFAEDPSSRPRALPLSREPWLDMLLTPAWRTTIAMHRPATAIAYIHGDSWHSSDRCQLLGELFGLLPREAKLAFALSRGMTLTEAAEHFGWTTSTARTYSKSIYAKTGARGLPDLVRLVMRSVLAIDIDT</sequence>
<protein>
    <submittedName>
        <fullName evidence="2">DNA-binding CsgD family transcriptional regulator</fullName>
    </submittedName>
</protein>
<dbReference type="GO" id="GO:0003677">
    <property type="term" value="F:DNA binding"/>
    <property type="evidence" value="ECO:0007669"/>
    <property type="project" value="UniProtKB-KW"/>
</dbReference>
<name>A0A7W9ALD6_9SPHN</name>
<dbReference type="Gene3D" id="1.10.10.10">
    <property type="entry name" value="Winged helix-like DNA-binding domain superfamily/Winged helix DNA-binding domain"/>
    <property type="match status" value="1"/>
</dbReference>
<evidence type="ECO:0000313" key="3">
    <source>
        <dbReference type="Proteomes" id="UP000549617"/>
    </source>
</evidence>
<organism evidence="2 3">
    <name type="scientific">Sphingobium boeckii</name>
    <dbReference type="NCBI Taxonomy" id="1082345"/>
    <lineage>
        <taxon>Bacteria</taxon>
        <taxon>Pseudomonadati</taxon>
        <taxon>Pseudomonadota</taxon>
        <taxon>Alphaproteobacteria</taxon>
        <taxon>Sphingomonadales</taxon>
        <taxon>Sphingomonadaceae</taxon>
        <taxon>Sphingobium</taxon>
    </lineage>
</organism>
<dbReference type="GO" id="GO:0006355">
    <property type="term" value="P:regulation of DNA-templated transcription"/>
    <property type="evidence" value="ECO:0007669"/>
    <property type="project" value="InterPro"/>
</dbReference>
<dbReference type="RefSeq" id="WP_184022130.1">
    <property type="nucleotide sequence ID" value="NZ_JACIJC010000009.1"/>
</dbReference>
<evidence type="ECO:0000313" key="2">
    <source>
        <dbReference type="EMBL" id="MBB5687820.1"/>
    </source>
</evidence>
<dbReference type="Proteomes" id="UP000549617">
    <property type="component" value="Unassembled WGS sequence"/>
</dbReference>